<dbReference type="InterPro" id="IPR011990">
    <property type="entry name" value="TPR-like_helical_dom_sf"/>
</dbReference>
<dbReference type="GO" id="GO:0035556">
    <property type="term" value="P:intracellular signal transduction"/>
    <property type="evidence" value="ECO:0007669"/>
    <property type="project" value="InterPro"/>
</dbReference>
<dbReference type="InterPro" id="IPR001054">
    <property type="entry name" value="A/G_cyclase"/>
</dbReference>
<evidence type="ECO:0000256" key="1">
    <source>
        <dbReference type="ARBA" id="ARBA00022741"/>
    </source>
</evidence>
<feature type="domain" description="Guanylate cyclase" evidence="3">
    <location>
        <begin position="50"/>
        <end position="180"/>
    </location>
</feature>
<sequence>MKTCPVCNNQSVPGYANHCPNCGVTLTAYKKQTVEAERLRLLGGELRLLTVFFVQLIGIEKLIKRDTDETIEKHIQDFLTNIEKIIQDYDGTSNRIIPDFRILGIFGAPHAHYDDPLRAIRCASNIQDWWLKSKKESKFLRNVDTRIGVNTGRAFFGFVLKESPFLTVIGDTINTAARLTEISQQNEILMTKTTYNAVLRYADVTHIGEQAVKGKKTKVDIYRLSKIRTTPRVTEPQRMPLYGREAELKKLIALADRLADHRAVYCAINGQMGSGKSRLKEEFAFHLSRNEAINHFETNCSVDVQSPYYPFRSLLRRFLDLHEFDSQDTMTKRIHDVVGQRELSPPIAKGIKHLLLTDIGRLRSEDIRAVNDEIYASVRNFIRSECRQKALVLIFENFGQADVMSKELITYLISELEDEPIMFLLINAPDKFLQTASIPVDRIDLKPLSKKDIYALIRHMLTNVDKHLADFIYREAGGSPLFTIEAIRNTRRNKIIKKVSGTWCLEKEQVLVFLDDLYGLVMSTIDSLASNARLIIDYASVIGYRFSFRILKELLAWPDLKAQLDYLIAEGYVVLSSDGEDPVYIFRHNLLKDAAYQVLPVRKRKEIHQKVASLFEQVYRDTLSTFYEDVARHYQASDRHARAAEYFKLAGDKAKNLYAIDQALSFYEQVLNTKNEIGDELPKTLYQDVMLNLVDIYEIKGDIKKMERTARERLADARQDKDLKNEVLFAERDAYALILLNKTEEAEQLLISSIDRCDEQMVSILAILYSDLGMLYANKYEYDKCLINYNLSWRTAHANNIREAEIVCLFNLSNLHKSLGNYEQALDYLQHGLEILIDAEDIRRNIELQYLIANIDYEIWNIEKAKGLLAECFMTADSIGSFDAYIKSALDLAFIHSLNGDVRQVEKYLQSVDKKISFLIRESLLAEIDLKKALVYFNNQEYKKARDYVVNSMRIAEKSYRAEIVFQCQRLLSLIDKQHDLEHAKKALELAELMKLPPLIAAALYRVTEIFSEKGDIERARYYGRKALLVYDDIKSRLNDKNQQHYVNRPEYTRLLEI</sequence>
<accession>A0A0S8FW97</accession>
<dbReference type="GO" id="GO:0009190">
    <property type="term" value="P:cyclic nucleotide biosynthetic process"/>
    <property type="evidence" value="ECO:0007669"/>
    <property type="project" value="InterPro"/>
</dbReference>
<dbReference type="Pfam" id="PF13191">
    <property type="entry name" value="AAA_16"/>
    <property type="match status" value="1"/>
</dbReference>
<dbReference type="STRING" id="1703779.AMJ83_02850"/>
<dbReference type="SUPFAM" id="SSF52540">
    <property type="entry name" value="P-loop containing nucleoside triphosphate hydrolases"/>
    <property type="match status" value="1"/>
</dbReference>
<dbReference type="InterPro" id="IPR027417">
    <property type="entry name" value="P-loop_NTPase"/>
</dbReference>
<dbReference type="GO" id="GO:0005737">
    <property type="term" value="C:cytoplasm"/>
    <property type="evidence" value="ECO:0007669"/>
    <property type="project" value="TreeGrafter"/>
</dbReference>
<dbReference type="PROSITE" id="PS50125">
    <property type="entry name" value="GUANYLATE_CYCLASE_2"/>
    <property type="match status" value="1"/>
</dbReference>
<dbReference type="SUPFAM" id="SSF48452">
    <property type="entry name" value="TPR-like"/>
    <property type="match status" value="1"/>
</dbReference>
<comment type="caution">
    <text evidence="4">The sequence shown here is derived from an EMBL/GenBank/DDBJ whole genome shotgun (WGS) entry which is preliminary data.</text>
</comment>
<dbReference type="GO" id="GO:0005524">
    <property type="term" value="F:ATP binding"/>
    <property type="evidence" value="ECO:0007669"/>
    <property type="project" value="UniProtKB-KW"/>
</dbReference>
<reference evidence="4 5" key="1">
    <citation type="journal article" date="2015" name="Microbiome">
        <title>Genomic resolution of linkages in carbon, nitrogen, and sulfur cycling among widespread estuary sediment bacteria.</title>
        <authorList>
            <person name="Baker B.J."/>
            <person name="Lazar C.S."/>
            <person name="Teske A.P."/>
            <person name="Dick G.J."/>
        </authorList>
    </citation>
    <scope>NUCLEOTIDE SEQUENCE [LARGE SCALE GENOMIC DNA]</scope>
    <source>
        <strain evidence="4">SM23_42</strain>
    </source>
</reference>
<proteinExistence type="predicted"/>
<dbReference type="SUPFAM" id="SSF55073">
    <property type="entry name" value="Nucleotide cyclase"/>
    <property type="match status" value="1"/>
</dbReference>
<organism evidence="4 5">
    <name type="scientific">candidate division WOR_3 bacterium SM23_42</name>
    <dbReference type="NCBI Taxonomy" id="1703779"/>
    <lineage>
        <taxon>Bacteria</taxon>
        <taxon>Bacteria division WOR-3</taxon>
    </lineage>
</organism>
<name>A0A0S8FW97_UNCW3</name>
<gene>
    <name evidence="4" type="ORF">AMJ83_02850</name>
</gene>
<dbReference type="Gene3D" id="1.25.40.10">
    <property type="entry name" value="Tetratricopeptide repeat domain"/>
    <property type="match status" value="2"/>
</dbReference>
<dbReference type="InterPro" id="IPR019734">
    <property type="entry name" value="TPR_rpt"/>
</dbReference>
<dbReference type="SMART" id="SM00044">
    <property type="entry name" value="CYCc"/>
    <property type="match status" value="1"/>
</dbReference>
<dbReference type="Pfam" id="PF00211">
    <property type="entry name" value="Guanylate_cyc"/>
    <property type="match status" value="1"/>
</dbReference>
<dbReference type="AlphaFoldDB" id="A0A0S8FW97"/>
<evidence type="ECO:0000259" key="3">
    <source>
        <dbReference type="PROSITE" id="PS50125"/>
    </source>
</evidence>
<evidence type="ECO:0000256" key="2">
    <source>
        <dbReference type="ARBA" id="ARBA00022840"/>
    </source>
</evidence>
<dbReference type="GO" id="GO:0004016">
    <property type="term" value="F:adenylate cyclase activity"/>
    <property type="evidence" value="ECO:0007669"/>
    <property type="project" value="TreeGrafter"/>
</dbReference>
<keyword evidence="1" id="KW-0547">Nucleotide-binding</keyword>
<dbReference type="InterPro" id="IPR029787">
    <property type="entry name" value="Nucleotide_cyclase"/>
</dbReference>
<evidence type="ECO:0000313" key="4">
    <source>
        <dbReference type="EMBL" id="KPK64370.1"/>
    </source>
</evidence>
<dbReference type="PANTHER" id="PTHR16305:SF28">
    <property type="entry name" value="GUANYLATE CYCLASE DOMAIN-CONTAINING PROTEIN"/>
    <property type="match status" value="1"/>
</dbReference>
<keyword evidence="2" id="KW-0067">ATP-binding</keyword>
<dbReference type="CDD" id="cd07302">
    <property type="entry name" value="CHD"/>
    <property type="match status" value="1"/>
</dbReference>
<dbReference type="SMART" id="SM00028">
    <property type="entry name" value="TPR"/>
    <property type="match status" value="5"/>
</dbReference>
<dbReference type="EMBL" id="LJUJ01000003">
    <property type="protein sequence ID" value="KPK64370.1"/>
    <property type="molecule type" value="Genomic_DNA"/>
</dbReference>
<protein>
    <recommendedName>
        <fullName evidence="3">Guanylate cyclase domain-containing protein</fullName>
    </recommendedName>
</protein>
<dbReference type="Proteomes" id="UP000051373">
    <property type="component" value="Unassembled WGS sequence"/>
</dbReference>
<dbReference type="Gene3D" id="3.30.70.1230">
    <property type="entry name" value="Nucleotide cyclase"/>
    <property type="match status" value="1"/>
</dbReference>
<dbReference type="InterPro" id="IPR041664">
    <property type="entry name" value="AAA_16"/>
</dbReference>
<evidence type="ECO:0000313" key="5">
    <source>
        <dbReference type="Proteomes" id="UP000051373"/>
    </source>
</evidence>
<dbReference type="PANTHER" id="PTHR16305">
    <property type="entry name" value="TESTICULAR SOLUBLE ADENYLYL CYCLASE"/>
    <property type="match status" value="1"/>
</dbReference>